<evidence type="ECO:0000313" key="3">
    <source>
        <dbReference type="Proteomes" id="UP000249829"/>
    </source>
</evidence>
<dbReference type="SUPFAM" id="SSF52833">
    <property type="entry name" value="Thioredoxin-like"/>
    <property type="match status" value="1"/>
</dbReference>
<feature type="compositionally biased region" description="Polar residues" evidence="1">
    <location>
        <begin position="1"/>
        <end position="18"/>
    </location>
</feature>
<dbReference type="PANTHER" id="PTHR42336:SF1">
    <property type="entry name" value="ALKYL HYDROPEROXIDE REDUCTASE SUBUNIT C_ THIOL SPECIFIC ANTIOXIDANT DOMAIN-CONTAINING PROTEIN"/>
    <property type="match status" value="1"/>
</dbReference>
<dbReference type="AlphaFoldDB" id="A0A2V5I4U5"/>
<dbReference type="EMBL" id="KZ825105">
    <property type="protein sequence ID" value="PYI23540.1"/>
    <property type="molecule type" value="Genomic_DNA"/>
</dbReference>
<feature type="compositionally biased region" description="Pro residues" evidence="1">
    <location>
        <begin position="29"/>
        <end position="39"/>
    </location>
</feature>
<reference evidence="2 3" key="1">
    <citation type="submission" date="2018-02" db="EMBL/GenBank/DDBJ databases">
        <title>The genomes of Aspergillus section Nigri reveals drivers in fungal speciation.</title>
        <authorList>
            <consortium name="DOE Joint Genome Institute"/>
            <person name="Vesth T.C."/>
            <person name="Nybo J."/>
            <person name="Theobald S."/>
            <person name="Brandl J."/>
            <person name="Frisvad J.C."/>
            <person name="Nielsen K.F."/>
            <person name="Lyhne E.K."/>
            <person name="Kogle M.E."/>
            <person name="Kuo A."/>
            <person name="Riley R."/>
            <person name="Clum A."/>
            <person name="Nolan M."/>
            <person name="Lipzen A."/>
            <person name="Salamov A."/>
            <person name="Henrissat B."/>
            <person name="Wiebenga A."/>
            <person name="De vries R.P."/>
            <person name="Grigoriev I.V."/>
            <person name="Mortensen U.H."/>
            <person name="Andersen M.R."/>
            <person name="Baker S.E."/>
        </authorList>
    </citation>
    <scope>NUCLEOTIDE SEQUENCE [LARGE SCALE GENOMIC DNA]</scope>
    <source>
        <strain evidence="2 3">CBS 115571</strain>
    </source>
</reference>
<evidence type="ECO:0000256" key="1">
    <source>
        <dbReference type="SAM" id="MobiDB-lite"/>
    </source>
</evidence>
<evidence type="ECO:0000313" key="2">
    <source>
        <dbReference type="EMBL" id="PYI23540.1"/>
    </source>
</evidence>
<name>A0A2V5I4U5_ASPV1</name>
<proteinExistence type="predicted"/>
<feature type="compositionally biased region" description="Low complexity" evidence="1">
    <location>
        <begin position="19"/>
        <end position="28"/>
    </location>
</feature>
<gene>
    <name evidence="2" type="ORF">BO99DRAFT_323435</name>
</gene>
<accession>A0A2V5I4U5</accession>
<protein>
    <recommendedName>
        <fullName evidence="4">Thioredoxin domain-containing protein</fullName>
    </recommendedName>
</protein>
<dbReference type="Proteomes" id="UP000249829">
    <property type="component" value="Unassembled WGS sequence"/>
</dbReference>
<organism evidence="2 3">
    <name type="scientific">Aspergillus violaceofuscus (strain CBS 115571)</name>
    <dbReference type="NCBI Taxonomy" id="1450538"/>
    <lineage>
        <taxon>Eukaryota</taxon>
        <taxon>Fungi</taxon>
        <taxon>Dikarya</taxon>
        <taxon>Ascomycota</taxon>
        <taxon>Pezizomycotina</taxon>
        <taxon>Eurotiomycetes</taxon>
        <taxon>Eurotiomycetidae</taxon>
        <taxon>Eurotiales</taxon>
        <taxon>Aspergillaceae</taxon>
        <taxon>Aspergillus</taxon>
    </lineage>
</organism>
<evidence type="ECO:0008006" key="4">
    <source>
        <dbReference type="Google" id="ProtNLM"/>
    </source>
</evidence>
<sequence>MTITQELSSWLAPSTVEVSSPPQLSQPAPSSPPELPLPNPNRQPTIILFLRHCGCPVAESDFRTLRQAAAQHPQLNFVAVSHSDAPSTARWLEAVGGAAEPGSGPGSHPVQVIVDAERRLYARWGSGVASWGHVLSPSGLMTIVKLGREKGIWNRPTESGSRWQAGGFWAVDGEGIVRWGRPARRADDFLDVEAAIKAVS</sequence>
<dbReference type="PANTHER" id="PTHR42336">
    <property type="entry name" value="THIOREDOXIN DOMAIN-CONTAINING PROTEIN-RELATED"/>
    <property type="match status" value="1"/>
</dbReference>
<dbReference type="InterPro" id="IPR036249">
    <property type="entry name" value="Thioredoxin-like_sf"/>
</dbReference>
<dbReference type="Gene3D" id="3.40.30.10">
    <property type="entry name" value="Glutaredoxin"/>
    <property type="match status" value="1"/>
</dbReference>
<feature type="region of interest" description="Disordered" evidence="1">
    <location>
        <begin position="1"/>
        <end position="39"/>
    </location>
</feature>
<keyword evidence="3" id="KW-1185">Reference proteome</keyword>
<dbReference type="OMA" id="RDLYAKW"/>